<gene>
    <name evidence="2" type="ORF">KL933_004585</name>
</gene>
<dbReference type="Proteomes" id="UP000738402">
    <property type="component" value="Unassembled WGS sequence"/>
</dbReference>
<comment type="caution">
    <text evidence="2">The sequence shown here is derived from an EMBL/GenBank/DDBJ whole genome shotgun (WGS) entry which is preliminary data.</text>
</comment>
<sequence length="424" mass="48926">MNIPGYYYDPVKKRYFKRQGQPQASPAIELGRPAPKKEAPETRREKITQLADVQIFRPEIMYELLVSPKCVSTGQFLQLQEFLHNEKLASSDFDRETALSLYTKTQMQCLLFRQIARPPLDLGQFVWASECRGTLFVATRLYLVAVSVKSLELAENSFWVPKHNVPKPQEAVLQIQSIGHYSTIALGWNINVVDGDPIKIRVSNHRGIEEVEFEDTFKNFRHLQDTRNVTCMKWMDSETGIVGFERKLRGHGRLSWLHKNISSLPVSIAFTLYENHLMVAIGYMNGALEIYREKDECIHHAYGASIRKVQFLHVDSRLYLLVSGLANKLVLFAVDNDPQQLFPLLEYKEYEHSFSTQENFYVHRSQQFFVVYTDKNKKIKVYSIFNARPLREFDHLPLAGGGDRFLFVGDSLVSLQNGSLDFFS</sequence>
<dbReference type="AlphaFoldDB" id="A0AAN6D2Y9"/>
<reference evidence="2" key="1">
    <citation type="journal article" date="2021" name="G3 (Bethesda)">
        <title>Genomic diversity, chromosomal rearrangements, and interspecies hybridization in the ogataea polymorpha species complex.</title>
        <authorList>
            <person name="Hanson S.J."/>
            <person name="Cinneide E.O."/>
            <person name="Salzberg L.I."/>
            <person name="Wolfe K.H."/>
            <person name="McGowan J."/>
            <person name="Fitzpatrick D.A."/>
            <person name="Matlin K."/>
        </authorList>
    </citation>
    <scope>NUCLEOTIDE SEQUENCE</scope>
    <source>
        <strain evidence="2">83-405-1</strain>
    </source>
</reference>
<feature type="region of interest" description="Disordered" evidence="1">
    <location>
        <begin position="17"/>
        <end position="43"/>
    </location>
</feature>
<proteinExistence type="predicted"/>
<dbReference type="SUPFAM" id="SSF50978">
    <property type="entry name" value="WD40 repeat-like"/>
    <property type="match status" value="1"/>
</dbReference>
<name>A0AAN6D2Y9_9ASCO</name>
<organism evidence="2 3">
    <name type="scientific">Ogataea haglerorum</name>
    <dbReference type="NCBI Taxonomy" id="1937702"/>
    <lineage>
        <taxon>Eukaryota</taxon>
        <taxon>Fungi</taxon>
        <taxon>Dikarya</taxon>
        <taxon>Ascomycota</taxon>
        <taxon>Saccharomycotina</taxon>
        <taxon>Pichiomycetes</taxon>
        <taxon>Pichiales</taxon>
        <taxon>Pichiaceae</taxon>
        <taxon>Ogataea</taxon>
    </lineage>
</organism>
<dbReference type="InterPro" id="IPR036322">
    <property type="entry name" value="WD40_repeat_dom_sf"/>
</dbReference>
<dbReference type="EMBL" id="JAHLUH010000015">
    <property type="protein sequence ID" value="KAG7724763.1"/>
    <property type="molecule type" value="Genomic_DNA"/>
</dbReference>
<evidence type="ECO:0000313" key="2">
    <source>
        <dbReference type="EMBL" id="KAG7724763.1"/>
    </source>
</evidence>
<protein>
    <submittedName>
        <fullName evidence="2">Uncharacterized protein</fullName>
    </submittedName>
</protein>
<accession>A0AAN6D2Y9</accession>
<evidence type="ECO:0000313" key="3">
    <source>
        <dbReference type="Proteomes" id="UP000738402"/>
    </source>
</evidence>
<evidence type="ECO:0000256" key="1">
    <source>
        <dbReference type="SAM" id="MobiDB-lite"/>
    </source>
</evidence>